<dbReference type="PANTHER" id="PTHR13678:SF2">
    <property type="entry name" value="VACUOLAR PROTEIN SORTING-ASSOCIATED PROTEIN 37A"/>
    <property type="match status" value="1"/>
</dbReference>
<feature type="region of interest" description="Disordered" evidence="6">
    <location>
        <begin position="120"/>
        <end position="139"/>
    </location>
</feature>
<dbReference type="SUPFAM" id="SSF54495">
    <property type="entry name" value="UBC-like"/>
    <property type="match status" value="1"/>
</dbReference>
<protein>
    <recommendedName>
        <fullName evidence="7">VPS37 C-terminal domain-containing protein</fullName>
    </recommendedName>
</protein>
<dbReference type="AlphaFoldDB" id="A0AAW1SK95"/>
<evidence type="ECO:0000256" key="6">
    <source>
        <dbReference type="SAM" id="MobiDB-lite"/>
    </source>
</evidence>
<dbReference type="EMBL" id="JALJOU010000002">
    <property type="protein sequence ID" value="KAK9845948.1"/>
    <property type="molecule type" value="Genomic_DNA"/>
</dbReference>
<proteinExistence type="inferred from homology"/>
<keyword evidence="9" id="KW-1185">Reference proteome</keyword>
<evidence type="ECO:0000259" key="7">
    <source>
        <dbReference type="Pfam" id="PF07200"/>
    </source>
</evidence>
<gene>
    <name evidence="8" type="ORF">WJX81_006726</name>
</gene>
<evidence type="ECO:0000313" key="9">
    <source>
        <dbReference type="Proteomes" id="UP001445335"/>
    </source>
</evidence>
<evidence type="ECO:0000256" key="5">
    <source>
        <dbReference type="ARBA" id="ARBA00022927"/>
    </source>
</evidence>
<dbReference type="GO" id="GO:0000813">
    <property type="term" value="C:ESCRT I complex"/>
    <property type="evidence" value="ECO:0007669"/>
    <property type="project" value="UniProtKB-ARBA"/>
</dbReference>
<comment type="caution">
    <text evidence="8">The sequence shown here is derived from an EMBL/GenBank/DDBJ whole genome shotgun (WGS) entry which is preliminary data.</text>
</comment>
<evidence type="ECO:0000256" key="2">
    <source>
        <dbReference type="ARBA" id="ARBA00007617"/>
    </source>
</evidence>
<sequence>MYHSPERAQQVADLLASLPACRLVNRDQSLYEVPVRLADGRVTNLRVSLPPNFPAARPSLAVTQPLTHAWVDGTGRLATPGLRAWAPSSRLAPVVGEALAALAGDRASAASGLACMGSSGSAGGRATGGHSASGGAAALTRAPTLPGDFPQLHAMGAGELAALAADEAKYAAFVRKLAAASGVQQVQAQLRKGNVDLARGTLAREADLSELRNQIAIIWSSEYVAAKEAFDEPAARQAAVLEKVRPAALASALARRADEVEAASDALLERFIAGEAGGVDAFVAEYVKLRTRFHERDLKRQAAEQTLGERGAEPRAGACGF</sequence>
<reference evidence="8 9" key="1">
    <citation type="journal article" date="2024" name="Nat. Commun.">
        <title>Phylogenomics reveals the evolutionary origins of lichenization in chlorophyte algae.</title>
        <authorList>
            <person name="Puginier C."/>
            <person name="Libourel C."/>
            <person name="Otte J."/>
            <person name="Skaloud P."/>
            <person name="Haon M."/>
            <person name="Grisel S."/>
            <person name="Petersen M."/>
            <person name="Berrin J.G."/>
            <person name="Delaux P.M."/>
            <person name="Dal Grande F."/>
            <person name="Keller J."/>
        </authorList>
    </citation>
    <scope>NUCLEOTIDE SEQUENCE [LARGE SCALE GENOMIC DNA]</scope>
    <source>
        <strain evidence="8 9">SAG 245.80</strain>
    </source>
</reference>
<evidence type="ECO:0000256" key="1">
    <source>
        <dbReference type="ARBA" id="ARBA00004177"/>
    </source>
</evidence>
<feature type="compositionally biased region" description="Low complexity" evidence="6">
    <location>
        <begin position="128"/>
        <end position="138"/>
    </location>
</feature>
<dbReference type="GO" id="GO:0006623">
    <property type="term" value="P:protein targeting to vacuole"/>
    <property type="evidence" value="ECO:0007669"/>
    <property type="project" value="TreeGrafter"/>
</dbReference>
<keyword evidence="5" id="KW-0653">Protein transport</keyword>
<comment type="subcellular location">
    <subcellularLocation>
        <location evidence="1">Endosome</location>
    </subcellularLocation>
</comment>
<organism evidence="8 9">
    <name type="scientific">Elliptochloris bilobata</name>
    <dbReference type="NCBI Taxonomy" id="381761"/>
    <lineage>
        <taxon>Eukaryota</taxon>
        <taxon>Viridiplantae</taxon>
        <taxon>Chlorophyta</taxon>
        <taxon>core chlorophytes</taxon>
        <taxon>Trebouxiophyceae</taxon>
        <taxon>Trebouxiophyceae incertae sedis</taxon>
        <taxon>Elliptochloris clade</taxon>
        <taxon>Elliptochloris</taxon>
    </lineage>
</organism>
<evidence type="ECO:0000313" key="8">
    <source>
        <dbReference type="EMBL" id="KAK9845948.1"/>
    </source>
</evidence>
<dbReference type="GO" id="GO:0006612">
    <property type="term" value="P:protein targeting to membrane"/>
    <property type="evidence" value="ECO:0007669"/>
    <property type="project" value="TreeGrafter"/>
</dbReference>
<evidence type="ECO:0000256" key="4">
    <source>
        <dbReference type="ARBA" id="ARBA00022753"/>
    </source>
</evidence>
<dbReference type="Pfam" id="PF07200">
    <property type="entry name" value="Mod_r"/>
    <property type="match status" value="1"/>
</dbReference>
<dbReference type="PANTHER" id="PTHR13678">
    <property type="entry name" value="VACUOLAR PROTEIN SORTING-ASSOCIATED PROTEIN 37"/>
    <property type="match status" value="1"/>
</dbReference>
<dbReference type="CDD" id="cd11685">
    <property type="entry name" value="UEV_TSG101-like"/>
    <property type="match status" value="1"/>
</dbReference>
<evidence type="ECO:0000256" key="3">
    <source>
        <dbReference type="ARBA" id="ARBA00022448"/>
    </source>
</evidence>
<keyword evidence="3" id="KW-0813">Transport</keyword>
<dbReference type="Proteomes" id="UP001445335">
    <property type="component" value="Unassembled WGS sequence"/>
</dbReference>
<comment type="similarity">
    <text evidence="2">Belongs to the VPS37 family.</text>
</comment>
<accession>A0AAW1SK95</accession>
<feature type="domain" description="VPS37 C-terminal" evidence="7">
    <location>
        <begin position="157"/>
        <end position="299"/>
    </location>
</feature>
<keyword evidence="4" id="KW-0967">Endosome</keyword>
<name>A0AAW1SK95_9CHLO</name>
<dbReference type="GO" id="GO:0043162">
    <property type="term" value="P:ubiquitin-dependent protein catabolic process via the multivesicular body sorting pathway"/>
    <property type="evidence" value="ECO:0007669"/>
    <property type="project" value="TreeGrafter"/>
</dbReference>
<dbReference type="InterPro" id="IPR016135">
    <property type="entry name" value="UBQ-conjugating_enzyme/RWD"/>
</dbReference>
<dbReference type="InterPro" id="IPR009851">
    <property type="entry name" value="Mod_r"/>
</dbReference>